<dbReference type="RefSeq" id="XP_001449020.1">
    <property type="nucleotide sequence ID" value="XM_001448983.1"/>
</dbReference>
<dbReference type="Proteomes" id="UP000000600">
    <property type="component" value="Unassembled WGS sequence"/>
</dbReference>
<dbReference type="HOGENOM" id="CLU_2138346_0_0_1"/>
<keyword evidence="2" id="KW-1185">Reference proteome</keyword>
<dbReference type="OMA" id="IIQKCSY"/>
<evidence type="ECO:0000313" key="2">
    <source>
        <dbReference type="Proteomes" id="UP000000600"/>
    </source>
</evidence>
<organism evidence="1 2">
    <name type="scientific">Paramecium tetraurelia</name>
    <dbReference type="NCBI Taxonomy" id="5888"/>
    <lineage>
        <taxon>Eukaryota</taxon>
        <taxon>Sar</taxon>
        <taxon>Alveolata</taxon>
        <taxon>Ciliophora</taxon>
        <taxon>Intramacronucleata</taxon>
        <taxon>Oligohymenophorea</taxon>
        <taxon>Peniculida</taxon>
        <taxon>Parameciidae</taxon>
        <taxon>Paramecium</taxon>
    </lineage>
</organism>
<dbReference type="EMBL" id="CT868407">
    <property type="protein sequence ID" value="CAK81623.1"/>
    <property type="molecule type" value="Genomic_DNA"/>
</dbReference>
<dbReference type="InParanoid" id="A0DF06"/>
<proteinExistence type="predicted"/>
<reference evidence="1 2" key="1">
    <citation type="journal article" date="2006" name="Nature">
        <title>Global trends of whole-genome duplications revealed by the ciliate Paramecium tetraurelia.</title>
        <authorList>
            <consortium name="Genoscope"/>
            <person name="Aury J.-M."/>
            <person name="Jaillon O."/>
            <person name="Duret L."/>
            <person name="Noel B."/>
            <person name="Jubin C."/>
            <person name="Porcel B.M."/>
            <person name="Segurens B."/>
            <person name="Daubin V."/>
            <person name="Anthouard V."/>
            <person name="Aiach N."/>
            <person name="Arnaiz O."/>
            <person name="Billaut A."/>
            <person name="Beisson J."/>
            <person name="Blanc I."/>
            <person name="Bouhouche K."/>
            <person name="Camara F."/>
            <person name="Duharcourt S."/>
            <person name="Guigo R."/>
            <person name="Gogendeau D."/>
            <person name="Katinka M."/>
            <person name="Keller A.-M."/>
            <person name="Kissmehl R."/>
            <person name="Klotz C."/>
            <person name="Koll F."/>
            <person name="Le Moue A."/>
            <person name="Lepere C."/>
            <person name="Malinsky S."/>
            <person name="Nowacki M."/>
            <person name="Nowak J.K."/>
            <person name="Plattner H."/>
            <person name="Poulain J."/>
            <person name="Ruiz F."/>
            <person name="Serrano V."/>
            <person name="Zagulski M."/>
            <person name="Dessen P."/>
            <person name="Betermier M."/>
            <person name="Weissenbach J."/>
            <person name="Scarpelli C."/>
            <person name="Schachter V."/>
            <person name="Sperling L."/>
            <person name="Meyer E."/>
            <person name="Cohen J."/>
            <person name="Wincker P."/>
        </authorList>
    </citation>
    <scope>NUCLEOTIDE SEQUENCE [LARGE SCALE GENOMIC DNA]</scope>
    <source>
        <strain evidence="1 2">Stock d4-2</strain>
    </source>
</reference>
<dbReference type="OrthoDB" id="301028at2759"/>
<name>A0DF06_PARTE</name>
<dbReference type="GeneID" id="5034805"/>
<protein>
    <submittedName>
        <fullName evidence="1">Uncharacterized protein</fullName>
    </submittedName>
</protein>
<accession>A0DF06</accession>
<evidence type="ECO:0000313" key="1">
    <source>
        <dbReference type="EMBL" id="CAK81623.1"/>
    </source>
</evidence>
<dbReference type="KEGG" id="ptm:GSPATT00016449001"/>
<sequence>MQWNSFLIIIQKCSYDGTIDDTKFQVLKADELRLLTKSSLTITNLISTLNDKIKREISEKSVMNIETPETIKVSKTNSSNSNRFCLIPEKIDFNDPKPLIRFKTLLAHQIIQK</sequence>
<dbReference type="AlphaFoldDB" id="A0DF06"/>
<gene>
    <name evidence="1" type="ORF">GSPATT00016449001</name>
</gene>